<name>A0A067Q518_9AGAM</name>
<dbReference type="SUPFAM" id="SSF51735">
    <property type="entry name" value="NAD(P)-binding Rossmann-fold domains"/>
    <property type="match status" value="1"/>
</dbReference>
<dbReference type="InterPro" id="IPR036291">
    <property type="entry name" value="NAD(P)-bd_dom_sf"/>
</dbReference>
<accession>A0A067Q518</accession>
<dbReference type="InParanoid" id="A0A067Q518"/>
<evidence type="ECO:0008006" key="3">
    <source>
        <dbReference type="Google" id="ProtNLM"/>
    </source>
</evidence>
<protein>
    <recommendedName>
        <fullName evidence="3">NAD(P)-binding domain-containing protein</fullName>
    </recommendedName>
</protein>
<dbReference type="Proteomes" id="UP000027265">
    <property type="component" value="Unassembled WGS sequence"/>
</dbReference>
<dbReference type="EMBL" id="KL197713">
    <property type="protein sequence ID" value="KDQ61250.1"/>
    <property type="molecule type" value="Genomic_DNA"/>
</dbReference>
<keyword evidence="2" id="KW-1185">Reference proteome</keyword>
<evidence type="ECO:0000313" key="2">
    <source>
        <dbReference type="Proteomes" id="UP000027265"/>
    </source>
</evidence>
<reference evidence="2" key="1">
    <citation type="journal article" date="2014" name="Proc. Natl. Acad. Sci. U.S.A.">
        <title>Extensive sampling of basidiomycete genomes demonstrates inadequacy of the white-rot/brown-rot paradigm for wood decay fungi.</title>
        <authorList>
            <person name="Riley R."/>
            <person name="Salamov A.A."/>
            <person name="Brown D.W."/>
            <person name="Nagy L.G."/>
            <person name="Floudas D."/>
            <person name="Held B.W."/>
            <person name="Levasseur A."/>
            <person name="Lombard V."/>
            <person name="Morin E."/>
            <person name="Otillar R."/>
            <person name="Lindquist E.A."/>
            <person name="Sun H."/>
            <person name="LaButti K.M."/>
            <person name="Schmutz J."/>
            <person name="Jabbour D."/>
            <person name="Luo H."/>
            <person name="Baker S.E."/>
            <person name="Pisabarro A.G."/>
            <person name="Walton J.D."/>
            <person name="Blanchette R.A."/>
            <person name="Henrissat B."/>
            <person name="Martin F."/>
            <person name="Cullen D."/>
            <person name="Hibbett D.S."/>
            <person name="Grigoriev I.V."/>
        </authorList>
    </citation>
    <scope>NUCLEOTIDE SEQUENCE [LARGE SCALE GENOMIC DNA]</scope>
    <source>
        <strain evidence="2">MUCL 33604</strain>
    </source>
</reference>
<dbReference type="STRING" id="933084.A0A067Q518"/>
<dbReference type="AlphaFoldDB" id="A0A067Q518"/>
<dbReference type="OrthoDB" id="63935at2759"/>
<sequence length="247" mass="26923">MKVLVLGGSRHISYHSALRLLGKGHTVTFLLCNPAIFNGDEKVQPFISSGQARIVQGNAMKSDDVNRAWDTAGKGEPEGVVDLCLFSIGATTGKFSLTKGAIINPINVCNQSMMNVLCTMPKPARTKDKIGLERVLYHVGGKPYTETEMGGEPGEEILEKEWNRTREGLPPEGKFTNTVTVRPALMFDGDCKGDAPANKAGKAPYRFAEGNFPGAWTISRQDVAHFIVEVILPEWEKWAGKVATIGY</sequence>
<gene>
    <name evidence="1" type="ORF">JAAARDRAFT_191348</name>
</gene>
<organism evidence="1 2">
    <name type="scientific">Jaapia argillacea MUCL 33604</name>
    <dbReference type="NCBI Taxonomy" id="933084"/>
    <lineage>
        <taxon>Eukaryota</taxon>
        <taxon>Fungi</taxon>
        <taxon>Dikarya</taxon>
        <taxon>Basidiomycota</taxon>
        <taxon>Agaricomycotina</taxon>
        <taxon>Agaricomycetes</taxon>
        <taxon>Agaricomycetidae</taxon>
        <taxon>Jaapiales</taxon>
        <taxon>Jaapiaceae</taxon>
        <taxon>Jaapia</taxon>
    </lineage>
</organism>
<proteinExistence type="predicted"/>
<evidence type="ECO:0000313" key="1">
    <source>
        <dbReference type="EMBL" id="KDQ61250.1"/>
    </source>
</evidence>
<dbReference type="HOGENOM" id="CLU_066707_1_0_1"/>
<dbReference type="Gene3D" id="3.40.50.720">
    <property type="entry name" value="NAD(P)-binding Rossmann-like Domain"/>
    <property type="match status" value="1"/>
</dbReference>